<dbReference type="EMBL" id="BAFB01000073">
    <property type="protein sequence ID" value="GAB33597.1"/>
    <property type="molecule type" value="Genomic_DNA"/>
</dbReference>
<keyword evidence="1" id="KW-0547">Nucleotide-binding</keyword>
<evidence type="ECO:0000313" key="4">
    <source>
        <dbReference type="EMBL" id="GAB33597.1"/>
    </source>
</evidence>
<dbReference type="InterPro" id="IPR027417">
    <property type="entry name" value="P-loop_NTPase"/>
</dbReference>
<dbReference type="SUPFAM" id="SSF52540">
    <property type="entry name" value="P-loop containing nucleoside triphosphate hydrolases"/>
    <property type="match status" value="1"/>
</dbReference>
<evidence type="ECO:0000259" key="3">
    <source>
        <dbReference type="PROSITE" id="PS50893"/>
    </source>
</evidence>
<protein>
    <submittedName>
        <fullName evidence="4">ABC transporter ATP-binding protein</fullName>
    </submittedName>
</protein>
<dbReference type="InterPro" id="IPR003593">
    <property type="entry name" value="AAA+_ATPase"/>
</dbReference>
<dbReference type="RefSeq" id="WP_007237845.1">
    <property type="nucleotide sequence ID" value="NZ_BAFB01000073.1"/>
</dbReference>
<reference evidence="4" key="1">
    <citation type="submission" date="2012-02" db="EMBL/GenBank/DDBJ databases">
        <title>Whole genome shotgun sequence of Gordonia otitidis NBRC 100426.</title>
        <authorList>
            <person name="Yoshida I."/>
            <person name="Hosoyama A."/>
            <person name="Tsuchikane K."/>
            <person name="Katsumata H."/>
            <person name="Yamazaki S."/>
            <person name="Fujita N."/>
        </authorList>
    </citation>
    <scope>NUCLEOTIDE SEQUENCE [LARGE SCALE GENOMIC DNA]</scope>
    <source>
        <strain evidence="4">NBRC 100426</strain>
    </source>
</reference>
<dbReference type="GO" id="GO:0016887">
    <property type="term" value="F:ATP hydrolysis activity"/>
    <property type="evidence" value="ECO:0007669"/>
    <property type="project" value="InterPro"/>
</dbReference>
<dbReference type="SMART" id="SM00382">
    <property type="entry name" value="AAA"/>
    <property type="match status" value="1"/>
</dbReference>
<keyword evidence="5" id="KW-1185">Reference proteome</keyword>
<sequence length="278" mass="29913">MIAAASSVTVRFGDTVALENVSIELTDGTILAAVGGDGAGKTTLLRALAREVVCDSGTITSPDKQHLGYLPAGPGCWAALTVRENLDFVGEMYGLRGDELVARRDEMIKRAGLTVATDRPAGALSGGMRRKLATSMALIHRPRLVILDEPSTGVDPVSRIDLWRMISESAAAGSAVIMSTTYLDEAERAPQLLVLDEGRTLAQGSYADVRAGFTGTITSSPHPIRREWSWRRGRERHEYWPEDSTERPSAGATTVDPDLEDIVISLSLRRQLVSAGAR</sequence>
<comment type="caution">
    <text evidence="4">The sequence shown here is derived from an EMBL/GenBank/DDBJ whole genome shotgun (WGS) entry which is preliminary data.</text>
</comment>
<dbReference type="Proteomes" id="UP000005038">
    <property type="component" value="Unassembled WGS sequence"/>
</dbReference>
<accession>H5TJD9</accession>
<evidence type="ECO:0000256" key="2">
    <source>
        <dbReference type="ARBA" id="ARBA00022840"/>
    </source>
</evidence>
<dbReference type="Gene3D" id="3.40.50.300">
    <property type="entry name" value="P-loop containing nucleotide triphosphate hydrolases"/>
    <property type="match status" value="1"/>
</dbReference>
<proteinExistence type="predicted"/>
<dbReference type="STRING" id="1108044.GOOTI_073_00130"/>
<dbReference type="PANTHER" id="PTHR43038:SF7">
    <property type="entry name" value="ABC TRANSPORT SYSTEM ATP-BINDING PROTEIN"/>
    <property type="match status" value="1"/>
</dbReference>
<name>H5TJD9_GORO1</name>
<feature type="domain" description="ABC transporter" evidence="3">
    <location>
        <begin position="3"/>
        <end position="222"/>
    </location>
</feature>
<dbReference type="GO" id="GO:0005524">
    <property type="term" value="F:ATP binding"/>
    <property type="evidence" value="ECO:0007669"/>
    <property type="project" value="UniProtKB-KW"/>
</dbReference>
<dbReference type="PROSITE" id="PS50893">
    <property type="entry name" value="ABC_TRANSPORTER_2"/>
    <property type="match status" value="1"/>
</dbReference>
<dbReference type="Pfam" id="PF00005">
    <property type="entry name" value="ABC_tran"/>
    <property type="match status" value="1"/>
</dbReference>
<keyword evidence="2 4" id="KW-0067">ATP-binding</keyword>
<dbReference type="OrthoDB" id="9804819at2"/>
<dbReference type="PANTHER" id="PTHR43038">
    <property type="entry name" value="ATP-BINDING CASSETTE, SUB-FAMILY H, MEMBER 1"/>
    <property type="match status" value="1"/>
</dbReference>
<evidence type="ECO:0000256" key="1">
    <source>
        <dbReference type="ARBA" id="ARBA00022741"/>
    </source>
</evidence>
<dbReference type="InterPro" id="IPR003439">
    <property type="entry name" value="ABC_transporter-like_ATP-bd"/>
</dbReference>
<organism evidence="4 5">
    <name type="scientific">Gordonia otitidis (strain DSM 44809 / CCUG 52243 / JCM 12355 / NBRC 100426 / IFM 10032)</name>
    <dbReference type="NCBI Taxonomy" id="1108044"/>
    <lineage>
        <taxon>Bacteria</taxon>
        <taxon>Bacillati</taxon>
        <taxon>Actinomycetota</taxon>
        <taxon>Actinomycetes</taxon>
        <taxon>Mycobacteriales</taxon>
        <taxon>Gordoniaceae</taxon>
        <taxon>Gordonia</taxon>
    </lineage>
</organism>
<gene>
    <name evidence="4" type="ORF">GOOTI_073_00130</name>
</gene>
<dbReference type="CDD" id="cd03230">
    <property type="entry name" value="ABC_DR_subfamily_A"/>
    <property type="match status" value="1"/>
</dbReference>
<dbReference type="AlphaFoldDB" id="H5TJD9"/>
<evidence type="ECO:0000313" key="5">
    <source>
        <dbReference type="Proteomes" id="UP000005038"/>
    </source>
</evidence>